<feature type="signal peptide" evidence="10">
    <location>
        <begin position="1"/>
        <end position="24"/>
    </location>
</feature>
<name>A0A3B4EMK1_PYGNA</name>
<protein>
    <recommendedName>
        <fullName evidence="13">Hepcidin</fullName>
    </recommendedName>
</protein>
<evidence type="ECO:0000256" key="9">
    <source>
        <dbReference type="SAM" id="MobiDB-lite"/>
    </source>
</evidence>
<dbReference type="GO" id="GO:0042742">
    <property type="term" value="P:defense response to bacterium"/>
    <property type="evidence" value="ECO:0007669"/>
    <property type="project" value="UniProtKB-KW"/>
</dbReference>
<evidence type="ECO:0000256" key="4">
    <source>
        <dbReference type="ARBA" id="ARBA00022529"/>
    </source>
</evidence>
<accession>A0A3B4EMK1</accession>
<proteinExistence type="inferred from homology"/>
<keyword evidence="3" id="KW-0964">Secreted</keyword>
<gene>
    <name evidence="11" type="primary">HAMP</name>
</gene>
<reference evidence="11" key="3">
    <citation type="submission" date="2025-09" db="UniProtKB">
        <authorList>
            <consortium name="Ensembl"/>
        </authorList>
    </citation>
    <scope>IDENTIFICATION</scope>
</reference>
<dbReference type="OrthoDB" id="8935854at2759"/>
<dbReference type="Proteomes" id="UP001501920">
    <property type="component" value="Chromosome 24"/>
</dbReference>
<dbReference type="OMA" id="MESWMMP"/>
<keyword evidence="4" id="KW-0929">Antimicrobial</keyword>
<dbReference type="GO" id="GO:0005576">
    <property type="term" value="C:extracellular region"/>
    <property type="evidence" value="ECO:0007669"/>
    <property type="project" value="UniProtKB-SubCell"/>
</dbReference>
<dbReference type="PANTHER" id="PTHR16877:SF0">
    <property type="entry name" value="HEPCIDIN"/>
    <property type="match status" value="1"/>
</dbReference>
<evidence type="ECO:0000256" key="2">
    <source>
        <dbReference type="ARBA" id="ARBA00008022"/>
    </source>
</evidence>
<keyword evidence="8" id="KW-1015">Disulfide bond</keyword>
<dbReference type="GeneTree" id="ENSGT00390000013999"/>
<evidence type="ECO:0000313" key="12">
    <source>
        <dbReference type="Proteomes" id="UP001501920"/>
    </source>
</evidence>
<dbReference type="GO" id="GO:0005179">
    <property type="term" value="F:hormone activity"/>
    <property type="evidence" value="ECO:0007669"/>
    <property type="project" value="UniProtKB-KW"/>
</dbReference>
<comment type="similarity">
    <text evidence="2">Belongs to the hepcidin family.</text>
</comment>
<evidence type="ECO:0000256" key="6">
    <source>
        <dbReference type="ARBA" id="ARBA00022729"/>
    </source>
</evidence>
<dbReference type="STRING" id="42514.ENSPNAP00000037697"/>
<feature type="compositionally biased region" description="Polar residues" evidence="9">
    <location>
        <begin position="32"/>
        <end position="48"/>
    </location>
</feature>
<evidence type="ECO:0000256" key="7">
    <source>
        <dbReference type="ARBA" id="ARBA00023022"/>
    </source>
</evidence>
<reference evidence="11" key="2">
    <citation type="submission" date="2025-08" db="UniProtKB">
        <authorList>
            <consortium name="Ensembl"/>
        </authorList>
    </citation>
    <scope>IDENTIFICATION</scope>
</reference>
<keyword evidence="7" id="KW-0044">Antibiotic</keyword>
<evidence type="ECO:0000256" key="5">
    <source>
        <dbReference type="ARBA" id="ARBA00022702"/>
    </source>
</evidence>
<dbReference type="AlphaFoldDB" id="A0A3B4EMK1"/>
<feature type="region of interest" description="Disordered" evidence="9">
    <location>
        <begin position="32"/>
        <end position="54"/>
    </location>
</feature>
<dbReference type="Pfam" id="PF06446">
    <property type="entry name" value="Hepcidin"/>
    <property type="match status" value="1"/>
</dbReference>
<organism evidence="11 12">
    <name type="scientific">Pygocentrus nattereri</name>
    <name type="common">Red-bellied piranha</name>
    <dbReference type="NCBI Taxonomy" id="42514"/>
    <lineage>
        <taxon>Eukaryota</taxon>
        <taxon>Metazoa</taxon>
        <taxon>Chordata</taxon>
        <taxon>Craniata</taxon>
        <taxon>Vertebrata</taxon>
        <taxon>Euteleostomi</taxon>
        <taxon>Actinopterygii</taxon>
        <taxon>Neopterygii</taxon>
        <taxon>Teleostei</taxon>
        <taxon>Ostariophysi</taxon>
        <taxon>Characiformes</taxon>
        <taxon>Characoidei</taxon>
        <taxon>Pygocentrus</taxon>
    </lineage>
</organism>
<comment type="subcellular location">
    <subcellularLocation>
        <location evidence="1">Secreted</location>
    </subcellularLocation>
</comment>
<dbReference type="InterPro" id="IPR010500">
    <property type="entry name" value="Hepcidin"/>
</dbReference>
<feature type="chain" id="PRO_5043478645" description="Hepcidin" evidence="10">
    <location>
        <begin position="25"/>
        <end position="91"/>
    </location>
</feature>
<dbReference type="GO" id="GO:0006879">
    <property type="term" value="P:intracellular iron ion homeostasis"/>
    <property type="evidence" value="ECO:0007669"/>
    <property type="project" value="InterPro"/>
</dbReference>
<evidence type="ECO:0008006" key="13">
    <source>
        <dbReference type="Google" id="ProtNLM"/>
    </source>
</evidence>
<evidence type="ECO:0000256" key="3">
    <source>
        <dbReference type="ARBA" id="ARBA00022525"/>
    </source>
</evidence>
<evidence type="ECO:0000313" key="11">
    <source>
        <dbReference type="Ensembl" id="ENSPNAP00000037697.2"/>
    </source>
</evidence>
<dbReference type="PANTHER" id="PTHR16877">
    <property type="entry name" value="HEPCIDIN"/>
    <property type="match status" value="1"/>
</dbReference>
<sequence length="91" mass="10220">MKSISVALAVAAAVACLCVWQSEAVPFSQPEVEQQMENEVPQQEQHWTAASAEETRPEEVLFRTKRQSHLSLCRYCCNCCSNKGCGFCCRF</sequence>
<keyword evidence="5" id="KW-0372">Hormone</keyword>
<reference evidence="11 12" key="1">
    <citation type="submission" date="2020-10" db="EMBL/GenBank/DDBJ databases">
        <title>Pygocentrus nattereri (red-bellied piranha) genome, fPygNat1, primary haplotype.</title>
        <authorList>
            <person name="Myers G."/>
            <person name="Meyer A."/>
            <person name="Karagic N."/>
            <person name="Pippel M."/>
            <person name="Winkler S."/>
            <person name="Tracey A."/>
            <person name="Wood J."/>
            <person name="Formenti G."/>
            <person name="Howe K."/>
            <person name="Fedrigo O."/>
            <person name="Jarvis E.D."/>
        </authorList>
    </citation>
    <scope>NUCLEOTIDE SEQUENCE [LARGE SCALE GENOMIC DNA]</scope>
</reference>
<evidence type="ECO:0000256" key="1">
    <source>
        <dbReference type="ARBA" id="ARBA00004613"/>
    </source>
</evidence>
<dbReference type="PROSITE" id="PS51257">
    <property type="entry name" value="PROKAR_LIPOPROTEIN"/>
    <property type="match status" value="1"/>
</dbReference>
<evidence type="ECO:0000256" key="8">
    <source>
        <dbReference type="ARBA" id="ARBA00023157"/>
    </source>
</evidence>
<evidence type="ECO:0000256" key="10">
    <source>
        <dbReference type="SAM" id="SignalP"/>
    </source>
</evidence>
<keyword evidence="12" id="KW-1185">Reference proteome</keyword>
<keyword evidence="6 10" id="KW-0732">Signal</keyword>
<dbReference type="Ensembl" id="ENSPNAT00000034463.2">
    <property type="protein sequence ID" value="ENSPNAP00000037697.2"/>
    <property type="gene ID" value="ENSPNAG00000029665.2"/>
</dbReference>